<accession>A0A1R3JP17</accession>
<dbReference type="EMBL" id="AWWV01007405">
    <property type="protein sequence ID" value="OMO96612.1"/>
    <property type="molecule type" value="Genomic_DNA"/>
</dbReference>
<dbReference type="OMA" id="GHIGIND"/>
<keyword evidence="1" id="KW-0677">Repeat</keyword>
<dbReference type="InterPro" id="IPR044974">
    <property type="entry name" value="Disease_R_plants"/>
</dbReference>
<name>A0A1R3JP17_COCAP</name>
<dbReference type="PANTHER" id="PTHR11017">
    <property type="entry name" value="LEUCINE-RICH REPEAT-CONTAINING PROTEIN"/>
    <property type="match status" value="1"/>
</dbReference>
<comment type="caution">
    <text evidence="3">The sequence shown here is derived from an EMBL/GenBank/DDBJ whole genome shotgun (WGS) entry which is preliminary data.</text>
</comment>
<keyword evidence="4" id="KW-1185">Reference proteome</keyword>
<dbReference type="InterPro" id="IPR055414">
    <property type="entry name" value="LRR_R13L4/SHOC2-like"/>
</dbReference>
<dbReference type="Proteomes" id="UP000188268">
    <property type="component" value="Unassembled WGS sequence"/>
</dbReference>
<dbReference type="Gramene" id="OMO96612">
    <property type="protein sequence ID" value="OMO96612"/>
    <property type="gene ID" value="CCACVL1_04874"/>
</dbReference>
<feature type="domain" description="Disease resistance R13L4/SHOC-2-like LRR" evidence="2">
    <location>
        <begin position="121"/>
        <end position="232"/>
    </location>
</feature>
<dbReference type="GO" id="GO:0006952">
    <property type="term" value="P:defense response"/>
    <property type="evidence" value="ECO:0007669"/>
    <property type="project" value="InterPro"/>
</dbReference>
<organism evidence="3 4">
    <name type="scientific">Corchorus capsularis</name>
    <name type="common">Jute</name>
    <dbReference type="NCBI Taxonomy" id="210143"/>
    <lineage>
        <taxon>Eukaryota</taxon>
        <taxon>Viridiplantae</taxon>
        <taxon>Streptophyta</taxon>
        <taxon>Embryophyta</taxon>
        <taxon>Tracheophyta</taxon>
        <taxon>Spermatophyta</taxon>
        <taxon>Magnoliopsida</taxon>
        <taxon>eudicotyledons</taxon>
        <taxon>Gunneridae</taxon>
        <taxon>Pentapetalae</taxon>
        <taxon>rosids</taxon>
        <taxon>malvids</taxon>
        <taxon>Malvales</taxon>
        <taxon>Malvaceae</taxon>
        <taxon>Grewioideae</taxon>
        <taxon>Apeibeae</taxon>
        <taxon>Corchorus</taxon>
    </lineage>
</organism>
<proteinExistence type="predicted"/>
<gene>
    <name evidence="3" type="ORF">CCACVL1_04874</name>
</gene>
<evidence type="ECO:0000256" key="1">
    <source>
        <dbReference type="ARBA" id="ARBA00022737"/>
    </source>
</evidence>
<dbReference type="Pfam" id="PF23598">
    <property type="entry name" value="LRR_14"/>
    <property type="match status" value="1"/>
</dbReference>
<dbReference type="OrthoDB" id="1002095at2759"/>
<evidence type="ECO:0000259" key="2">
    <source>
        <dbReference type="Pfam" id="PF23598"/>
    </source>
</evidence>
<protein>
    <recommendedName>
        <fullName evidence="2">Disease resistance R13L4/SHOC-2-like LRR domain-containing protein</fullName>
    </recommendedName>
</protein>
<evidence type="ECO:0000313" key="3">
    <source>
        <dbReference type="EMBL" id="OMO96612.1"/>
    </source>
</evidence>
<reference evidence="3 4" key="1">
    <citation type="submission" date="2013-09" db="EMBL/GenBank/DDBJ databases">
        <title>Corchorus capsularis genome sequencing.</title>
        <authorList>
            <person name="Alam M."/>
            <person name="Haque M.S."/>
            <person name="Islam M.S."/>
            <person name="Emdad E.M."/>
            <person name="Islam M.M."/>
            <person name="Ahmed B."/>
            <person name="Halim A."/>
            <person name="Hossen Q.M.M."/>
            <person name="Hossain M.Z."/>
            <person name="Ahmed R."/>
            <person name="Khan M.M."/>
            <person name="Islam R."/>
            <person name="Rashid M.M."/>
            <person name="Khan S.A."/>
            <person name="Rahman M.S."/>
            <person name="Alam M."/>
        </authorList>
    </citation>
    <scope>NUCLEOTIDE SEQUENCE [LARGE SCALE GENOMIC DNA]</scope>
    <source>
        <strain evidence="4">cv. CVL-1</strain>
        <tissue evidence="3">Whole seedling</tissue>
    </source>
</reference>
<dbReference type="InterPro" id="IPR032675">
    <property type="entry name" value="LRR_dom_sf"/>
</dbReference>
<dbReference type="STRING" id="210143.A0A1R3JP17"/>
<dbReference type="SUPFAM" id="SSF52058">
    <property type="entry name" value="L domain-like"/>
    <property type="match status" value="1"/>
</dbReference>
<dbReference type="Gene3D" id="3.80.10.10">
    <property type="entry name" value="Ribonuclease Inhibitor"/>
    <property type="match status" value="2"/>
</dbReference>
<sequence>MSILFNKGTKAVEGLSLDVSAENDVILIRTEAFAKLINLRLLKINSLRFSTGSYEKLSKDLRWLCWHRCPLQFLPPNLSLDNLVVLDLRFSNVKKVWKETKFLDKLKVLDLSHSIYLATTPDFARLTSLERLQLEGCTGLTKLHQSIGNLGRLIVLNLAECNNLRELPDNICNLTSLETLNLKGCSRLSKFPAHLGKLEALKRLVADGSTITELPTSFGLLKNLELLSLAGCKEELPANKFFFSFFSSWISPKSVGSRTFLPGTLSNFPILYHLCLKENKFYSLPVGVANHPRIMALALDDCTNLQSIPELPPNLLALKAERCTSLVTFPKLTDIGTKLCFFITTNCPNKDFNEGLDLRYWKPRWHLSWKDGNLSPPFVLDDEVPLKEGVSSPKSKYLEAYFPATEVPDWFEYKEMGSSRLMFCMPLVPNGGRLDMILWVVHGVNEDYDGRSATSLTTFFKNKTKLCRTVDWSFVNTDDKGICQDHAWVSYYMGNHIFGDLEADQGDEIEVSVYGQGRNLVKKYGIYLKPVDIMSNDGNIDD</sequence>
<evidence type="ECO:0000313" key="4">
    <source>
        <dbReference type="Proteomes" id="UP000188268"/>
    </source>
</evidence>
<dbReference type="PANTHER" id="PTHR11017:SF271">
    <property type="entry name" value="DISEASE RESISTANCE PROTEIN (TIR-NBS-LRR CLASS) FAMILY"/>
    <property type="match status" value="1"/>
</dbReference>
<dbReference type="AlphaFoldDB" id="A0A1R3JP17"/>